<evidence type="ECO:0000256" key="5">
    <source>
        <dbReference type="ARBA" id="ARBA00022989"/>
    </source>
</evidence>
<feature type="compositionally biased region" description="Low complexity" evidence="8">
    <location>
        <begin position="96"/>
        <end position="110"/>
    </location>
</feature>
<evidence type="ECO:0000256" key="8">
    <source>
        <dbReference type="SAM" id="MobiDB-lite"/>
    </source>
</evidence>
<keyword evidence="3" id="KW-0812">Transmembrane</keyword>
<feature type="region of interest" description="Disordered" evidence="8">
    <location>
        <begin position="60"/>
        <end position="172"/>
    </location>
</feature>
<evidence type="ECO:0000256" key="6">
    <source>
        <dbReference type="ARBA" id="ARBA00023010"/>
    </source>
</evidence>
<dbReference type="PANTHER" id="PTHR33162:SF1">
    <property type="entry name" value="SEC-INDEPENDENT PROTEIN TRANSLOCASE PROTEIN TATA, CHLOROPLASTIC"/>
    <property type="match status" value="1"/>
</dbReference>
<reference evidence="9 10" key="1">
    <citation type="submission" date="2021-02" db="EMBL/GenBank/DDBJ databases">
        <title>De Novo genome assembly of isolated myxobacteria.</title>
        <authorList>
            <person name="Stevens D.C."/>
        </authorList>
    </citation>
    <scope>NUCLEOTIDE SEQUENCE [LARGE SCALE GENOMIC DNA]</scope>
    <source>
        <strain evidence="10">SCPEA02</strain>
    </source>
</reference>
<dbReference type="RefSeq" id="WP_206725204.1">
    <property type="nucleotide sequence ID" value="NZ_CP071090.1"/>
</dbReference>
<keyword evidence="10" id="KW-1185">Reference proteome</keyword>
<protein>
    <submittedName>
        <fullName evidence="9">Twin-arginine translocase TatA/TatE family subunit</fullName>
    </submittedName>
</protein>
<dbReference type="Pfam" id="PF02416">
    <property type="entry name" value="TatA_B_E"/>
    <property type="match status" value="1"/>
</dbReference>
<evidence type="ECO:0000256" key="7">
    <source>
        <dbReference type="ARBA" id="ARBA00023136"/>
    </source>
</evidence>
<keyword evidence="7" id="KW-0472">Membrane</keyword>
<keyword evidence="5" id="KW-1133">Transmembrane helix</keyword>
<evidence type="ECO:0000256" key="3">
    <source>
        <dbReference type="ARBA" id="ARBA00022692"/>
    </source>
</evidence>
<evidence type="ECO:0000256" key="1">
    <source>
        <dbReference type="ARBA" id="ARBA00004167"/>
    </source>
</evidence>
<evidence type="ECO:0000256" key="4">
    <source>
        <dbReference type="ARBA" id="ARBA00022927"/>
    </source>
</evidence>
<comment type="subcellular location">
    <subcellularLocation>
        <location evidence="1">Membrane</location>
        <topology evidence="1">Single-pass membrane protein</topology>
    </subcellularLocation>
</comment>
<evidence type="ECO:0000313" key="10">
    <source>
        <dbReference type="Proteomes" id="UP000662747"/>
    </source>
</evidence>
<dbReference type="PANTHER" id="PTHR33162">
    <property type="entry name" value="SEC-INDEPENDENT PROTEIN TRANSLOCASE PROTEIN TATA, CHLOROPLASTIC"/>
    <property type="match status" value="1"/>
</dbReference>
<keyword evidence="2" id="KW-0813">Transport</keyword>
<dbReference type="InterPro" id="IPR003369">
    <property type="entry name" value="TatA/B/E"/>
</dbReference>
<name>A0ABX7P196_9BACT</name>
<evidence type="ECO:0000256" key="2">
    <source>
        <dbReference type="ARBA" id="ARBA00022448"/>
    </source>
</evidence>
<gene>
    <name evidence="9" type="ORF">JY651_01200</name>
</gene>
<accession>A0ABX7P196</accession>
<sequence length="172" mass="17770">MFNIGAGEMVLIAVAALLILGPKRLPELARGLGKFMREFRRQTDEVRNVVEREFYSLDTDVSAPPVRPGSPFANTPPPSSVSLPEAPAIPPDAATASPEAPAIPPDAAAPAPAPAPGATTQVLELDASGPRPAEPSFLREPQAPAPAEPAALTPDTPVPVPGTVARNAPKRS</sequence>
<organism evidence="9 10">
    <name type="scientific">Pyxidicoccus parkwayensis</name>
    <dbReference type="NCBI Taxonomy" id="2813578"/>
    <lineage>
        <taxon>Bacteria</taxon>
        <taxon>Pseudomonadati</taxon>
        <taxon>Myxococcota</taxon>
        <taxon>Myxococcia</taxon>
        <taxon>Myxococcales</taxon>
        <taxon>Cystobacterineae</taxon>
        <taxon>Myxococcaceae</taxon>
        <taxon>Pyxidicoccus</taxon>
    </lineage>
</organism>
<dbReference type="Gene3D" id="1.20.5.3310">
    <property type="match status" value="1"/>
</dbReference>
<keyword evidence="6" id="KW-0811">Translocation</keyword>
<keyword evidence="4" id="KW-0653">Protein transport</keyword>
<proteinExistence type="predicted"/>
<evidence type="ECO:0000313" key="9">
    <source>
        <dbReference type="EMBL" id="QSQ23632.1"/>
    </source>
</evidence>
<dbReference type="Proteomes" id="UP000662747">
    <property type="component" value="Chromosome"/>
</dbReference>
<dbReference type="EMBL" id="CP071090">
    <property type="protein sequence ID" value="QSQ23632.1"/>
    <property type="molecule type" value="Genomic_DNA"/>
</dbReference>
<dbReference type="PRINTS" id="PR01506">
    <property type="entry name" value="TATBPROTEIN"/>
</dbReference>